<keyword evidence="6" id="KW-0418">Kinase</keyword>
<dbReference type="EMBL" id="WNCL01000004">
    <property type="protein sequence ID" value="MTU42425.1"/>
    <property type="molecule type" value="Genomic_DNA"/>
</dbReference>
<dbReference type="GO" id="GO:0000155">
    <property type="term" value="F:phosphorelay sensor kinase activity"/>
    <property type="evidence" value="ECO:0007669"/>
    <property type="project" value="InterPro"/>
</dbReference>
<dbReference type="Pfam" id="PF12974">
    <property type="entry name" value="Phosphonate-bd"/>
    <property type="match status" value="1"/>
</dbReference>
<dbReference type="InterPro" id="IPR003661">
    <property type="entry name" value="HisK_dim/P_dom"/>
</dbReference>
<dbReference type="InterPro" id="IPR004358">
    <property type="entry name" value="Sig_transdc_His_kin-like_C"/>
</dbReference>
<dbReference type="InterPro" id="IPR005467">
    <property type="entry name" value="His_kinase_dom"/>
</dbReference>
<keyword evidence="3" id="KW-0597">Phosphoprotein</keyword>
<dbReference type="PANTHER" id="PTHR43065">
    <property type="entry name" value="SENSOR HISTIDINE KINASE"/>
    <property type="match status" value="1"/>
</dbReference>
<dbReference type="AlphaFoldDB" id="A0A6I3S4B9"/>
<feature type="transmembrane region" description="Helical" evidence="9">
    <location>
        <begin position="313"/>
        <end position="332"/>
    </location>
</feature>
<dbReference type="GO" id="GO:0005524">
    <property type="term" value="F:ATP binding"/>
    <property type="evidence" value="ECO:0007669"/>
    <property type="project" value="UniProtKB-KW"/>
</dbReference>
<keyword evidence="9" id="KW-0472">Membrane</keyword>
<dbReference type="InterPro" id="IPR036097">
    <property type="entry name" value="HisK_dim/P_sf"/>
</dbReference>
<keyword evidence="9" id="KW-0812">Transmembrane</keyword>
<evidence type="ECO:0000256" key="4">
    <source>
        <dbReference type="ARBA" id="ARBA00022679"/>
    </source>
</evidence>
<dbReference type="RefSeq" id="WP_008864030.1">
    <property type="nucleotide sequence ID" value="NZ_WNCE01000004.1"/>
</dbReference>
<dbReference type="PROSITE" id="PS50109">
    <property type="entry name" value="HIS_KIN"/>
    <property type="match status" value="1"/>
</dbReference>
<dbReference type="PRINTS" id="PR00344">
    <property type="entry name" value="BCTRLSENSOR"/>
</dbReference>
<accession>A0A6I3S4B9</accession>
<dbReference type="Pfam" id="PF00512">
    <property type="entry name" value="HisKA"/>
    <property type="match status" value="1"/>
</dbReference>
<name>A0A6I3S4B9_9BURK</name>
<comment type="catalytic activity">
    <reaction evidence="1">
        <text>ATP + protein L-histidine = ADP + protein N-phospho-L-histidine.</text>
        <dbReference type="EC" id="2.7.13.3"/>
    </reaction>
</comment>
<evidence type="ECO:0000256" key="6">
    <source>
        <dbReference type="ARBA" id="ARBA00022777"/>
    </source>
</evidence>
<dbReference type="Gene3D" id="3.30.565.10">
    <property type="entry name" value="Histidine kinase-like ATPase, C-terminal domain"/>
    <property type="match status" value="1"/>
</dbReference>
<evidence type="ECO:0000256" key="5">
    <source>
        <dbReference type="ARBA" id="ARBA00022741"/>
    </source>
</evidence>
<keyword evidence="9" id="KW-1133">Transmembrane helix</keyword>
<evidence type="ECO:0000256" key="3">
    <source>
        <dbReference type="ARBA" id="ARBA00022553"/>
    </source>
</evidence>
<keyword evidence="5" id="KW-0547">Nucleotide-binding</keyword>
<dbReference type="SUPFAM" id="SSF53850">
    <property type="entry name" value="Periplasmic binding protein-like II"/>
    <property type="match status" value="1"/>
</dbReference>
<dbReference type="CDD" id="cd00082">
    <property type="entry name" value="HisKA"/>
    <property type="match status" value="1"/>
</dbReference>
<dbReference type="Proteomes" id="UP000462362">
    <property type="component" value="Unassembled WGS sequence"/>
</dbReference>
<evidence type="ECO:0000313" key="11">
    <source>
        <dbReference type="Proteomes" id="UP000462362"/>
    </source>
</evidence>
<evidence type="ECO:0000256" key="9">
    <source>
        <dbReference type="SAM" id="Phobius"/>
    </source>
</evidence>
<protein>
    <recommendedName>
        <fullName evidence="2">histidine kinase</fullName>
        <ecNumber evidence="2">2.7.13.3</ecNumber>
    </recommendedName>
</protein>
<dbReference type="Gene3D" id="3.40.190.10">
    <property type="entry name" value="Periplasmic binding protein-like II"/>
    <property type="match status" value="1"/>
</dbReference>
<dbReference type="SMART" id="SM00387">
    <property type="entry name" value="HATPase_c"/>
    <property type="match status" value="1"/>
</dbReference>
<comment type="caution">
    <text evidence="10">The sequence shown here is derived from an EMBL/GenBank/DDBJ whole genome shotgun (WGS) entry which is preliminary data.</text>
</comment>
<sequence>MKGFKENPMPLIIRLTLVLLPFCTVCTNSYSYEYVRTPLIIAVQKEGSQEIRPLIESTLKSLSQVERTRVPELRYLSLESLKDQSSLKDIDYLIASASVFAALEKYSGLKAVASVKPAVSFSADHASSTAILVDKQNLSVKTLKDLKGKTIGLPAQSSPEERVQVLNEFKMQGFKESDFATFKRISGEYGKWLKDLKNGSIDALALDPLAFRKLPESIRMRMNLLEPRIKDDYILGHTTATYPGWVMAATLKAGKKETVYLEAFLKSLRPVEGLSWAPQADYRQTHQVLTSLDDPFYKSFKKRTWREIVEENLVWWALAGVVLFSWLLHTLFTNRLVNMRTRQLFEANERRLKAEEHYHNLEKASIVGQMSNIVAHELRQPLAAISNYSLAMKRRLSKGNLDEDALSFAISKLLAESGRASEIIEHVQRYAKGKPSDWKNFSVSELLKPICENYRDSQDIPLVRFYCREEQNFIGDPLEIELVARNLVKNAIEATSCVKDPQILLELCPENGGVRITVADNGPQISDEALVNLREPLKSTKIGGLGLGLSIVKRICESYEGHVEFSKNSPTGLKVTVWLYSKVREER</sequence>
<dbReference type="Pfam" id="PF02518">
    <property type="entry name" value="HATPase_c"/>
    <property type="match status" value="1"/>
</dbReference>
<gene>
    <name evidence="10" type="ORF">GMD42_02075</name>
</gene>
<dbReference type="EC" id="2.7.13.3" evidence="2"/>
<evidence type="ECO:0000256" key="8">
    <source>
        <dbReference type="ARBA" id="ARBA00023012"/>
    </source>
</evidence>
<keyword evidence="7" id="KW-0067">ATP-binding</keyword>
<dbReference type="PANTHER" id="PTHR43065:SF10">
    <property type="entry name" value="PEROXIDE STRESS-ACTIVATED HISTIDINE KINASE MAK3"/>
    <property type="match status" value="1"/>
</dbReference>
<evidence type="ECO:0000256" key="7">
    <source>
        <dbReference type="ARBA" id="ARBA00022840"/>
    </source>
</evidence>
<dbReference type="InterPro" id="IPR036890">
    <property type="entry name" value="HATPase_C_sf"/>
</dbReference>
<evidence type="ECO:0000313" key="10">
    <source>
        <dbReference type="EMBL" id="MTU42425.1"/>
    </source>
</evidence>
<evidence type="ECO:0000256" key="2">
    <source>
        <dbReference type="ARBA" id="ARBA00012438"/>
    </source>
</evidence>
<organism evidence="10 11">
    <name type="scientific">Parasutterella excrementihominis</name>
    <dbReference type="NCBI Taxonomy" id="487175"/>
    <lineage>
        <taxon>Bacteria</taxon>
        <taxon>Pseudomonadati</taxon>
        <taxon>Pseudomonadota</taxon>
        <taxon>Betaproteobacteria</taxon>
        <taxon>Burkholderiales</taxon>
        <taxon>Sutterellaceae</taxon>
        <taxon>Parasutterella</taxon>
    </lineage>
</organism>
<keyword evidence="8" id="KW-0902">Two-component regulatory system</keyword>
<keyword evidence="4" id="KW-0808">Transferase</keyword>
<dbReference type="SUPFAM" id="SSF55874">
    <property type="entry name" value="ATPase domain of HSP90 chaperone/DNA topoisomerase II/histidine kinase"/>
    <property type="match status" value="1"/>
</dbReference>
<dbReference type="SUPFAM" id="SSF47384">
    <property type="entry name" value="Homodimeric domain of signal transducing histidine kinase"/>
    <property type="match status" value="1"/>
</dbReference>
<reference evidence="10 11" key="1">
    <citation type="journal article" date="2019" name="Nat. Med.">
        <title>A library of human gut bacterial isolates paired with longitudinal multiomics data enables mechanistic microbiome research.</title>
        <authorList>
            <person name="Poyet M."/>
            <person name="Groussin M."/>
            <person name="Gibbons S.M."/>
            <person name="Avila-Pacheco J."/>
            <person name="Jiang X."/>
            <person name="Kearney S.M."/>
            <person name="Perrotta A.R."/>
            <person name="Berdy B."/>
            <person name="Zhao S."/>
            <person name="Lieberman T.D."/>
            <person name="Swanson P.K."/>
            <person name="Smith M."/>
            <person name="Roesemann S."/>
            <person name="Alexander J.E."/>
            <person name="Rich S.A."/>
            <person name="Livny J."/>
            <person name="Vlamakis H."/>
            <person name="Clish C."/>
            <person name="Bullock K."/>
            <person name="Deik A."/>
            <person name="Scott J."/>
            <person name="Pierce K.A."/>
            <person name="Xavier R.J."/>
            <person name="Alm E.J."/>
        </authorList>
    </citation>
    <scope>NUCLEOTIDE SEQUENCE [LARGE SCALE GENOMIC DNA]</scope>
    <source>
        <strain evidence="10 11">BIOML-A2</strain>
    </source>
</reference>
<evidence type="ECO:0000256" key="1">
    <source>
        <dbReference type="ARBA" id="ARBA00000085"/>
    </source>
</evidence>
<dbReference type="InterPro" id="IPR003594">
    <property type="entry name" value="HATPase_dom"/>
</dbReference>
<dbReference type="SMART" id="SM00388">
    <property type="entry name" value="HisKA"/>
    <property type="match status" value="1"/>
</dbReference>
<proteinExistence type="predicted"/>
<dbReference type="Gene3D" id="1.10.287.130">
    <property type="match status" value="1"/>
</dbReference>